<dbReference type="InterPro" id="IPR025965">
    <property type="entry name" value="FlgD/Vpr_Ig-like"/>
</dbReference>
<name>A0A532V5H7_UNCL8</name>
<feature type="chain" id="PRO_5022098663" description="FlgD/Vpr Ig-like domain-containing protein" evidence="1">
    <location>
        <begin position="23"/>
        <end position="856"/>
    </location>
</feature>
<dbReference type="Proteomes" id="UP000319619">
    <property type="component" value="Unassembled WGS sequence"/>
</dbReference>
<dbReference type="PANTHER" id="PTHR42834">
    <property type="entry name" value="ENDONUCLEASE/EXONUCLEASE/PHOSPHATASE FAMILY PROTEIN (AFU_ORTHOLOGUE AFUA_3G09210)"/>
    <property type="match status" value="1"/>
</dbReference>
<organism evidence="3 4">
    <name type="scientific">candidate division LCP-89 bacterium B3_LCP</name>
    <dbReference type="NCBI Taxonomy" id="2012998"/>
    <lineage>
        <taxon>Bacteria</taxon>
        <taxon>Pseudomonadati</taxon>
        <taxon>Bacteria division LCP-89</taxon>
    </lineage>
</organism>
<dbReference type="PANTHER" id="PTHR42834:SF1">
    <property type="entry name" value="ENDONUCLEASE_EXONUCLEASE_PHOSPHATASE FAMILY PROTEIN (AFU_ORTHOLOGUE AFUA_3G09210)"/>
    <property type="match status" value="1"/>
</dbReference>
<comment type="caution">
    <text evidence="3">The sequence shown here is derived from an EMBL/GenBank/DDBJ whole genome shotgun (WGS) entry which is preliminary data.</text>
</comment>
<dbReference type="Gene3D" id="2.60.40.4070">
    <property type="match status" value="1"/>
</dbReference>
<dbReference type="NCBIfam" id="TIGR04183">
    <property type="entry name" value="Por_Secre_tail"/>
    <property type="match status" value="1"/>
</dbReference>
<dbReference type="EMBL" id="NJBN01000001">
    <property type="protein sequence ID" value="TKJ42438.1"/>
    <property type="molecule type" value="Genomic_DNA"/>
</dbReference>
<evidence type="ECO:0000256" key="1">
    <source>
        <dbReference type="SAM" id="SignalP"/>
    </source>
</evidence>
<protein>
    <recommendedName>
        <fullName evidence="2">FlgD/Vpr Ig-like domain-containing protein</fullName>
    </recommendedName>
</protein>
<gene>
    <name evidence="3" type="ORF">CEE37_01790</name>
</gene>
<evidence type="ECO:0000313" key="4">
    <source>
        <dbReference type="Proteomes" id="UP000319619"/>
    </source>
</evidence>
<proteinExistence type="predicted"/>
<keyword evidence="1" id="KW-0732">Signal</keyword>
<dbReference type="CDD" id="cd04486">
    <property type="entry name" value="YhcR_OBF_like"/>
    <property type="match status" value="1"/>
</dbReference>
<dbReference type="AlphaFoldDB" id="A0A532V5H7"/>
<dbReference type="InterPro" id="IPR026444">
    <property type="entry name" value="Secre_tail"/>
</dbReference>
<feature type="domain" description="FlgD/Vpr Ig-like" evidence="2">
    <location>
        <begin position="780"/>
        <end position="842"/>
    </location>
</feature>
<evidence type="ECO:0000259" key="2">
    <source>
        <dbReference type="Pfam" id="PF13860"/>
    </source>
</evidence>
<feature type="signal peptide" evidence="1">
    <location>
        <begin position="1"/>
        <end position="22"/>
    </location>
</feature>
<sequence length="856" mass="93929">MKRISLILGFSLLLAWAGLASAETIWDIQYTTDPGGASPLIGQEVTITGFVTAEGYAFGGAYYFVQDDDPPWAGIRVDDSDRAVAQNDEVQVTGTVAEVDGMTVIQNVTSFAIISIGNTLYDPMVINTGLIADETLEGCLMQVESVTVTIPGAGLEDFQVDDGSGVCWIGDEAEWYHWPEMGEAFDSIAGVVNYVDAEFKLEPRLTRDITLPGRVRTLQWVQQVRYSDLMILEDQSYALDDTVEVVGLVTCPTGLCYAGSGVKFTYTDVHGGPWSGIMSYDQDPTTFPTLLIGDSVRVIGRIAEYLSPPSYMTELFITEPIEIPAMGIDIPEEPLLTTGDLRWPTTAEQWGTVMVKVQNAVVINNTYQYGEWGIDDGSGEIRVDDDSDSLSNPIYNFVRPPVGTMISEVRGWVYNHYGSYLPDSSTYKIEPLGESYITIGSGPPDILNVTRDPAVPQQADPVNLVCEITDNSVVLSAAVHYSVNGGAYQTADLAFSGGFYWEGEIPEAFTDDWIDFFITAEDDSGNVGMEPVDTTFEMFCYPVTAGDVLAIEDVQYTPWPSGNSPFNSYEVTIEGVVTGDTAFNNNWEAYALQDADAPWSGICVSWITEELYRDQGVQITGIVTEADPDYTYKWGGLTKLIDCSDVQVIGSGVATPLEVTTWDLSEANPEVESYEGVLVTVRNVEVTSANPYDWSINDGSGDCLMDDDASNLYEVLFGFVQAGSTFERITGVFVYSFGTYKIELRDEGDFEGFLGVEKDKPASAFDFSLEPNFPNPFNASTTISYTLPQVQPVKLIIYNLMGQQVRTLVNGVQTAGKHNTIWNGNDNFGQTVSSGVYIYRIKTGDFLEHHKMVLLK</sequence>
<evidence type="ECO:0000313" key="3">
    <source>
        <dbReference type="EMBL" id="TKJ42438.1"/>
    </source>
</evidence>
<reference evidence="3 4" key="1">
    <citation type="submission" date="2017-06" db="EMBL/GenBank/DDBJ databases">
        <title>Novel microbial phyla capable of carbon fixation and sulfur reduction in deep-sea sediments.</title>
        <authorList>
            <person name="Huang J."/>
            <person name="Baker B."/>
            <person name="Wang Y."/>
        </authorList>
    </citation>
    <scope>NUCLEOTIDE SEQUENCE [LARGE SCALE GENOMIC DNA]</scope>
    <source>
        <strain evidence="3">B3_LCP</strain>
    </source>
</reference>
<dbReference type="Pfam" id="PF13860">
    <property type="entry name" value="FlgD_ig"/>
    <property type="match status" value="1"/>
</dbReference>
<accession>A0A532V5H7</accession>